<name>A0A4C1WR95_EUMVA</name>
<accession>A0A4C1WR95</accession>
<dbReference type="Proteomes" id="UP000299102">
    <property type="component" value="Unassembled WGS sequence"/>
</dbReference>
<sequence>MKSVVVVLQGEGQTSIRVIRKQATIAAHGHSHLQKSRAHKGVAPLLDSNRISDTGVMEGGRCWKGYWSDKWGVVA</sequence>
<dbReference type="EMBL" id="BGZK01000623">
    <property type="protein sequence ID" value="GBP53390.1"/>
    <property type="molecule type" value="Genomic_DNA"/>
</dbReference>
<keyword evidence="2" id="KW-1185">Reference proteome</keyword>
<organism evidence="1 2">
    <name type="scientific">Eumeta variegata</name>
    <name type="common">Bagworm moth</name>
    <name type="synonym">Eumeta japonica</name>
    <dbReference type="NCBI Taxonomy" id="151549"/>
    <lineage>
        <taxon>Eukaryota</taxon>
        <taxon>Metazoa</taxon>
        <taxon>Ecdysozoa</taxon>
        <taxon>Arthropoda</taxon>
        <taxon>Hexapoda</taxon>
        <taxon>Insecta</taxon>
        <taxon>Pterygota</taxon>
        <taxon>Neoptera</taxon>
        <taxon>Endopterygota</taxon>
        <taxon>Lepidoptera</taxon>
        <taxon>Glossata</taxon>
        <taxon>Ditrysia</taxon>
        <taxon>Tineoidea</taxon>
        <taxon>Psychidae</taxon>
        <taxon>Oiketicinae</taxon>
        <taxon>Eumeta</taxon>
    </lineage>
</organism>
<reference evidence="1 2" key="1">
    <citation type="journal article" date="2019" name="Commun. Biol.">
        <title>The bagworm genome reveals a unique fibroin gene that provides high tensile strength.</title>
        <authorList>
            <person name="Kono N."/>
            <person name="Nakamura H."/>
            <person name="Ohtoshi R."/>
            <person name="Tomita M."/>
            <person name="Numata K."/>
            <person name="Arakawa K."/>
        </authorList>
    </citation>
    <scope>NUCLEOTIDE SEQUENCE [LARGE SCALE GENOMIC DNA]</scope>
</reference>
<dbReference type="AlphaFoldDB" id="A0A4C1WR95"/>
<evidence type="ECO:0000313" key="1">
    <source>
        <dbReference type="EMBL" id="GBP53390.1"/>
    </source>
</evidence>
<evidence type="ECO:0000313" key="2">
    <source>
        <dbReference type="Proteomes" id="UP000299102"/>
    </source>
</evidence>
<proteinExistence type="predicted"/>
<comment type="caution">
    <text evidence="1">The sequence shown here is derived from an EMBL/GenBank/DDBJ whole genome shotgun (WGS) entry which is preliminary data.</text>
</comment>
<protein>
    <submittedName>
        <fullName evidence="1">Uncharacterized protein</fullName>
    </submittedName>
</protein>
<gene>
    <name evidence="1" type="ORF">EVAR_31946_1</name>
</gene>